<accession>A0ABZ1TZT5</accession>
<evidence type="ECO:0000313" key="1">
    <source>
        <dbReference type="EMBL" id="WUQ84293.1"/>
    </source>
</evidence>
<sequence>MSKKQKRATTFAEVVAAMPSPAEASRGSYVQLPVAARGFTDATGCYWQLARGPLDPRRAKRLAVDADMMTMGTYYDDRAEQWLPRFVKEAERPAAWAEARARFDADELPIHEAYEFVGEDGRVLLFIETYC</sequence>
<protein>
    <submittedName>
        <fullName evidence="1">Uncharacterized protein</fullName>
    </submittedName>
</protein>
<organism evidence="1 2">
    <name type="scientific">Kitasatospora purpeofusca</name>
    <dbReference type="NCBI Taxonomy" id="67352"/>
    <lineage>
        <taxon>Bacteria</taxon>
        <taxon>Bacillati</taxon>
        <taxon>Actinomycetota</taxon>
        <taxon>Actinomycetes</taxon>
        <taxon>Kitasatosporales</taxon>
        <taxon>Streptomycetaceae</taxon>
        <taxon>Kitasatospora</taxon>
    </lineage>
</organism>
<gene>
    <name evidence="1" type="ORF">OHA16_15775</name>
</gene>
<reference evidence="1" key="1">
    <citation type="submission" date="2022-10" db="EMBL/GenBank/DDBJ databases">
        <title>The complete genomes of actinobacterial strains from the NBC collection.</title>
        <authorList>
            <person name="Joergensen T.S."/>
            <person name="Alvarez Arevalo M."/>
            <person name="Sterndorff E.B."/>
            <person name="Faurdal D."/>
            <person name="Vuksanovic O."/>
            <person name="Mourched A.-S."/>
            <person name="Charusanti P."/>
            <person name="Shaw S."/>
            <person name="Blin K."/>
            <person name="Weber T."/>
        </authorList>
    </citation>
    <scope>NUCLEOTIDE SEQUENCE</scope>
    <source>
        <strain evidence="1">NBC_00222</strain>
    </source>
</reference>
<dbReference type="Proteomes" id="UP001432222">
    <property type="component" value="Chromosome"/>
</dbReference>
<evidence type="ECO:0000313" key="2">
    <source>
        <dbReference type="Proteomes" id="UP001432222"/>
    </source>
</evidence>
<proteinExistence type="predicted"/>
<dbReference type="EMBL" id="CP108110">
    <property type="protein sequence ID" value="WUQ84293.1"/>
    <property type="molecule type" value="Genomic_DNA"/>
</dbReference>
<dbReference type="RefSeq" id="WP_266312883.1">
    <property type="nucleotide sequence ID" value="NZ_CP108110.1"/>
</dbReference>
<name>A0ABZ1TZT5_9ACTN</name>
<keyword evidence="2" id="KW-1185">Reference proteome</keyword>